<dbReference type="PANTHER" id="PTHR38887:SF1">
    <property type="entry name" value="RAS MODIFICATION PROTEIN ERF4"/>
    <property type="match status" value="1"/>
</dbReference>
<dbReference type="PANTHER" id="PTHR38887">
    <property type="entry name" value="CHROMOSOME 21, WHOLE GENOME SHOTGUN SEQUENCE"/>
    <property type="match status" value="1"/>
</dbReference>
<keyword evidence="2" id="KW-0812">Transmembrane</keyword>
<dbReference type="AlphaFoldDB" id="A0A194V0D4"/>
<evidence type="ECO:0000256" key="1">
    <source>
        <dbReference type="SAM" id="MobiDB-lite"/>
    </source>
</evidence>
<evidence type="ECO:0000313" key="5">
    <source>
        <dbReference type="Proteomes" id="UP000078576"/>
    </source>
</evidence>
<organism evidence="4 5">
    <name type="scientific">Cytospora mali</name>
    <name type="common">Apple Valsa canker fungus</name>
    <name type="synonym">Valsa mali</name>
    <dbReference type="NCBI Taxonomy" id="578113"/>
    <lineage>
        <taxon>Eukaryota</taxon>
        <taxon>Fungi</taxon>
        <taxon>Dikarya</taxon>
        <taxon>Ascomycota</taxon>
        <taxon>Pezizomycotina</taxon>
        <taxon>Sordariomycetes</taxon>
        <taxon>Sordariomycetidae</taxon>
        <taxon>Diaporthales</taxon>
        <taxon>Cytosporaceae</taxon>
        <taxon>Cytospora</taxon>
    </lineage>
</organism>
<dbReference type="InterPro" id="IPR053221">
    <property type="entry name" value="Burnettramic_acid_biosynth"/>
</dbReference>
<gene>
    <name evidence="4" type="ORF">VP1G_04665</name>
</gene>
<proteinExistence type="predicted"/>
<dbReference type="Proteomes" id="UP000078576">
    <property type="component" value="Unassembled WGS sequence"/>
</dbReference>
<feature type="compositionally biased region" description="Acidic residues" evidence="1">
    <location>
        <begin position="479"/>
        <end position="495"/>
    </location>
</feature>
<feature type="region of interest" description="Disordered" evidence="1">
    <location>
        <begin position="847"/>
        <end position="899"/>
    </location>
</feature>
<feature type="transmembrane region" description="Helical" evidence="2">
    <location>
        <begin position="44"/>
        <end position="66"/>
    </location>
</feature>
<dbReference type="OrthoDB" id="4329349at2759"/>
<name>A0A194V0D4_CYTMA</name>
<feature type="region of interest" description="Disordered" evidence="1">
    <location>
        <begin position="510"/>
        <end position="536"/>
    </location>
</feature>
<dbReference type="Pfam" id="PF20684">
    <property type="entry name" value="Fung_rhodopsin"/>
    <property type="match status" value="1"/>
</dbReference>
<accession>A0A194V0D4</accession>
<evidence type="ECO:0000313" key="4">
    <source>
        <dbReference type="EMBL" id="KUI57383.1"/>
    </source>
</evidence>
<keyword evidence="2" id="KW-1133">Transmembrane helix</keyword>
<feature type="transmembrane region" description="Helical" evidence="2">
    <location>
        <begin position="175"/>
        <end position="199"/>
    </location>
</feature>
<protein>
    <recommendedName>
        <fullName evidence="3">Rhodopsin domain-containing protein</fullName>
    </recommendedName>
</protein>
<evidence type="ECO:0000256" key="2">
    <source>
        <dbReference type="SAM" id="Phobius"/>
    </source>
</evidence>
<keyword evidence="5" id="KW-1185">Reference proteome</keyword>
<feature type="region of interest" description="Disordered" evidence="1">
    <location>
        <begin position="398"/>
        <end position="427"/>
    </location>
</feature>
<feature type="domain" description="Rhodopsin" evidence="3">
    <location>
        <begin position="25"/>
        <end position="266"/>
    </location>
</feature>
<feature type="transmembrane region" description="Helical" evidence="2">
    <location>
        <begin position="12"/>
        <end position="32"/>
    </location>
</feature>
<sequence>MGFTYSPLVEMWTLYIIGSLLIFLRVACRWRMVGMRNFKWDDYLIWFSWMVYTVMSVAADICGRHLDLHAISLDERKVLTEEEAAPYIYVTQWFCAGVATYIVFVWSLKLNMLFFYQRVVNGLWVEKFIMPVMVLVGATFLSVIIILFASCRPYYKMWIVYPDQGENCEPQAEIYMLPALVLNILTDLCIMAIPAPVIFPVKTTIWRKISLCIIFSAGFFIMIAAILRVDMVLVQGNGSTAAIWSCREDFVAICVGQAPILRPAFTRRFWTGEMSQGSRQTKSSFPIQSGNDAFEMGTSRKGALNSMNKSKSAHDYNCTILSTRGERNSDGDSTDRIIENGIVVDTWVDVESESVSHAPPQSQSSYDNRIAESDQMGIIVKLVSSGLGMASEAIHDYRARSRSRSGRELAAPSPAAPSSSRSLAPLSGEAPSEYVEVADEATAELLVRSGEAQRVTDAADAKKGRPTAAAAAEAGYSKDDDDSSSDDESDVGETNADEAAWELDEMAERVAPPSYAESEAEVNAAAAGEEGESEEATIKKEELMIRDLIRMTGPPPQPVRRIPCPVIIPQRRPRNKDRGFVRAYAPVLDECGIGQDVFLKFLKDWLAASKTDPWIDILFIAAGVVGMVPEVAAQIVGTVVQVVAGTAKELQSRTRRNTFLDRVNQELFMPRGLYAMVMAFKDEVPGEQPRGPLSKLAGAVGKSLFSSQRLDINQTVAKYSNPDPNLSKTKKGLQNIRLFSGKTHGEVELPEAAALVYPDLDRAAQNDLEQEGKGKGAEDESMKEKWKGAGKWVQDYFDRKAQASYEKEHQGSSLTVPSSARPAFASRFSDPNHPANSGSLISLLTGGAVNPAARRQERRAAKQDRRAMKREYKDQRRMMRGKPPRGPRRTRPPKGQRKKGILKKILQQDVLYLLIVNLPTEQEVQESVAKLESVMAGNTSTA</sequence>
<feature type="compositionally biased region" description="Basic and acidic residues" evidence="1">
    <location>
        <begin position="854"/>
        <end position="877"/>
    </location>
</feature>
<reference evidence="5" key="1">
    <citation type="submission" date="2014-12" db="EMBL/GenBank/DDBJ databases">
        <title>Genome Sequence of Valsa Canker Pathogens Uncovers a Specific Adaption of Colonization on Woody Bark.</title>
        <authorList>
            <person name="Yin Z."/>
            <person name="Liu H."/>
            <person name="Gao X."/>
            <person name="Li Z."/>
            <person name="Song N."/>
            <person name="Ke X."/>
            <person name="Dai Q."/>
            <person name="Wu Y."/>
            <person name="Sun Y."/>
            <person name="Xu J.-R."/>
            <person name="Kang Z.K."/>
            <person name="Wang L."/>
            <person name="Huang L."/>
        </authorList>
    </citation>
    <scope>NUCLEOTIDE SEQUENCE [LARGE SCALE GENOMIC DNA]</scope>
    <source>
        <strain evidence="5">SXYL134</strain>
    </source>
</reference>
<evidence type="ECO:0000259" key="3">
    <source>
        <dbReference type="Pfam" id="PF20684"/>
    </source>
</evidence>
<dbReference type="EMBL" id="KN714699">
    <property type="protein sequence ID" value="KUI57383.1"/>
    <property type="molecule type" value="Genomic_DNA"/>
</dbReference>
<feature type="transmembrane region" description="Helical" evidence="2">
    <location>
        <begin position="86"/>
        <end position="108"/>
    </location>
</feature>
<dbReference type="InterPro" id="IPR049326">
    <property type="entry name" value="Rhodopsin_dom_fungi"/>
</dbReference>
<feature type="compositionally biased region" description="Basic residues" evidence="1">
    <location>
        <begin position="878"/>
        <end position="899"/>
    </location>
</feature>
<feature type="compositionally biased region" description="Low complexity" evidence="1">
    <location>
        <begin position="409"/>
        <end position="427"/>
    </location>
</feature>
<feature type="transmembrane region" description="Helical" evidence="2">
    <location>
        <begin position="128"/>
        <end position="155"/>
    </location>
</feature>
<keyword evidence="2" id="KW-0472">Membrane</keyword>
<feature type="region of interest" description="Disordered" evidence="1">
    <location>
        <begin position="452"/>
        <end position="495"/>
    </location>
</feature>
<feature type="transmembrane region" description="Helical" evidence="2">
    <location>
        <begin position="211"/>
        <end position="229"/>
    </location>
</feature>